<keyword evidence="3" id="KW-0963">Cytoplasm</keyword>
<dbReference type="GO" id="GO:0005737">
    <property type="term" value="C:cytoplasm"/>
    <property type="evidence" value="ECO:0007669"/>
    <property type="project" value="UniProtKB-SubCell"/>
</dbReference>
<dbReference type="Proteomes" id="UP000512167">
    <property type="component" value="Chromosome"/>
</dbReference>
<gene>
    <name evidence="3" type="primary">coaE</name>
    <name evidence="5" type="ORF">HF295_00175</name>
</gene>
<dbReference type="SUPFAM" id="SSF52540">
    <property type="entry name" value="P-loop containing nucleoside triphosphate hydrolases"/>
    <property type="match status" value="1"/>
</dbReference>
<dbReference type="PROSITE" id="PS51219">
    <property type="entry name" value="DPCK"/>
    <property type="match status" value="1"/>
</dbReference>
<keyword evidence="3 5" id="KW-0808">Transferase</keyword>
<evidence type="ECO:0000256" key="1">
    <source>
        <dbReference type="ARBA" id="ARBA00022741"/>
    </source>
</evidence>
<comment type="catalytic activity">
    <reaction evidence="3">
        <text>3'-dephospho-CoA + ATP = ADP + CoA + H(+)</text>
        <dbReference type="Rhea" id="RHEA:18245"/>
        <dbReference type="ChEBI" id="CHEBI:15378"/>
        <dbReference type="ChEBI" id="CHEBI:30616"/>
        <dbReference type="ChEBI" id="CHEBI:57287"/>
        <dbReference type="ChEBI" id="CHEBI:57328"/>
        <dbReference type="ChEBI" id="CHEBI:456216"/>
        <dbReference type="EC" id="2.7.1.24"/>
    </reaction>
</comment>
<dbReference type="KEGG" id="tbk:HF295_00175"/>
<dbReference type="AlphaFoldDB" id="A0A7L6MZD8"/>
<keyword evidence="6" id="KW-1185">Reference proteome</keyword>
<proteinExistence type="inferred from homology"/>
<dbReference type="PANTHER" id="PTHR10695:SF46">
    <property type="entry name" value="BIFUNCTIONAL COENZYME A SYNTHASE-RELATED"/>
    <property type="match status" value="1"/>
</dbReference>
<evidence type="ECO:0000256" key="3">
    <source>
        <dbReference type="HAMAP-Rule" id="MF_00376"/>
    </source>
</evidence>
<dbReference type="Gene3D" id="3.40.50.300">
    <property type="entry name" value="P-loop containing nucleotide triphosphate hydrolases"/>
    <property type="match status" value="1"/>
</dbReference>
<accession>A0A7L6MZD8</accession>
<dbReference type="GO" id="GO:0005524">
    <property type="term" value="F:ATP binding"/>
    <property type="evidence" value="ECO:0007669"/>
    <property type="project" value="UniProtKB-UniRule"/>
</dbReference>
<organism evidence="5 6">
    <name type="scientific">Hujiaoplasma nucleasis</name>
    <dbReference type="NCBI Taxonomy" id="2725268"/>
    <lineage>
        <taxon>Bacteria</taxon>
        <taxon>Bacillati</taxon>
        <taxon>Mycoplasmatota</taxon>
        <taxon>Mollicutes</taxon>
        <taxon>Candidatus Izemoplasmatales</taxon>
        <taxon>Hujiaoplasmataceae</taxon>
        <taxon>Hujiaoplasma</taxon>
    </lineage>
</organism>
<comment type="subcellular location">
    <subcellularLocation>
        <location evidence="3">Cytoplasm</location>
    </subcellularLocation>
</comment>
<dbReference type="NCBIfam" id="TIGR00152">
    <property type="entry name" value="dephospho-CoA kinase"/>
    <property type="match status" value="1"/>
</dbReference>
<keyword evidence="3" id="KW-0173">Coenzyme A biosynthesis</keyword>
<comment type="pathway">
    <text evidence="3">Cofactor biosynthesis; coenzyme A biosynthesis; CoA from (R)-pantothenate: step 5/5.</text>
</comment>
<dbReference type="HAMAP" id="MF_00376">
    <property type="entry name" value="Dephospho_CoA_kinase"/>
    <property type="match status" value="1"/>
</dbReference>
<comment type="function">
    <text evidence="3">Catalyzes the phosphorylation of the 3'-hydroxyl group of dephosphocoenzyme A to form coenzyme A.</text>
</comment>
<dbReference type="RefSeq" id="WP_312031822.1">
    <property type="nucleotide sequence ID" value="NZ_CP051151.1"/>
</dbReference>
<dbReference type="InterPro" id="IPR027417">
    <property type="entry name" value="P-loop_NTPase"/>
</dbReference>
<dbReference type="InterPro" id="IPR001977">
    <property type="entry name" value="Depp_CoAkinase"/>
</dbReference>
<dbReference type="UniPathway" id="UPA00241">
    <property type="reaction ID" value="UER00356"/>
</dbReference>
<protein>
    <recommendedName>
        <fullName evidence="3 4">Dephospho-CoA kinase</fullName>
        <ecNumber evidence="3 4">2.7.1.24</ecNumber>
    </recommendedName>
    <alternativeName>
        <fullName evidence="3">Dephosphocoenzyme A kinase</fullName>
    </alternativeName>
</protein>
<dbReference type="PANTHER" id="PTHR10695">
    <property type="entry name" value="DEPHOSPHO-COA KINASE-RELATED"/>
    <property type="match status" value="1"/>
</dbReference>
<evidence type="ECO:0000313" key="6">
    <source>
        <dbReference type="Proteomes" id="UP000512167"/>
    </source>
</evidence>
<dbReference type="EC" id="2.7.1.24" evidence="3 4"/>
<dbReference type="CDD" id="cd02022">
    <property type="entry name" value="DPCK"/>
    <property type="match status" value="1"/>
</dbReference>
<keyword evidence="2 3" id="KW-0067">ATP-binding</keyword>
<name>A0A7L6MZD8_9MOLU</name>
<dbReference type="GO" id="GO:0004140">
    <property type="term" value="F:dephospho-CoA kinase activity"/>
    <property type="evidence" value="ECO:0007669"/>
    <property type="project" value="UniProtKB-UniRule"/>
</dbReference>
<evidence type="ECO:0000313" key="5">
    <source>
        <dbReference type="EMBL" id="QLY39356.1"/>
    </source>
</evidence>
<reference evidence="5 6" key="1">
    <citation type="submission" date="2020-04" db="EMBL/GenBank/DDBJ databases">
        <authorList>
            <person name="Zheng R.K."/>
            <person name="Sun C.M."/>
        </authorList>
    </citation>
    <scope>NUCLEOTIDE SEQUENCE [LARGE SCALE GENOMIC DNA]</scope>
    <source>
        <strain evidence="6">zrk29</strain>
    </source>
</reference>
<sequence>MKVIGVTGGVASGKTLISDWFEKVHIKVIDADKVYKRLTHTNKEMYQEIIDTFALTEKSNQELDFKSLAKIVFNDKEKLKILNSLTHPYVIKEIEAMIETYRVEDYPLVVLDVPLLFEAGMEKYCDEIICVYADRESQIERLMKRGHLDRKTAIQRIDSQMSLDEKKEKSDYVIDNSWSRDHTYHQFIQILSKLKS</sequence>
<comment type="similarity">
    <text evidence="3">Belongs to the CoaE family.</text>
</comment>
<evidence type="ECO:0000256" key="2">
    <source>
        <dbReference type="ARBA" id="ARBA00022840"/>
    </source>
</evidence>
<dbReference type="EMBL" id="CP051151">
    <property type="protein sequence ID" value="QLY39356.1"/>
    <property type="molecule type" value="Genomic_DNA"/>
</dbReference>
<feature type="binding site" evidence="3">
    <location>
        <begin position="11"/>
        <end position="16"/>
    </location>
    <ligand>
        <name>ATP</name>
        <dbReference type="ChEBI" id="CHEBI:30616"/>
    </ligand>
</feature>
<dbReference type="Pfam" id="PF01121">
    <property type="entry name" value="CoaE"/>
    <property type="match status" value="1"/>
</dbReference>
<keyword evidence="3 5" id="KW-0418">Kinase</keyword>
<evidence type="ECO:0000256" key="4">
    <source>
        <dbReference type="NCBIfam" id="TIGR00152"/>
    </source>
</evidence>
<keyword evidence="1 3" id="KW-0547">Nucleotide-binding</keyword>
<dbReference type="GO" id="GO:0015937">
    <property type="term" value="P:coenzyme A biosynthetic process"/>
    <property type="evidence" value="ECO:0007669"/>
    <property type="project" value="UniProtKB-UniRule"/>
</dbReference>